<evidence type="ECO:0008006" key="2">
    <source>
        <dbReference type="Google" id="ProtNLM"/>
    </source>
</evidence>
<dbReference type="AlphaFoldDB" id="X1MKG9"/>
<gene>
    <name evidence="1" type="ORF">S06H3_27032</name>
</gene>
<comment type="caution">
    <text evidence="1">The sequence shown here is derived from an EMBL/GenBank/DDBJ whole genome shotgun (WGS) entry which is preliminary data.</text>
</comment>
<organism evidence="1">
    <name type="scientific">marine sediment metagenome</name>
    <dbReference type="NCBI Taxonomy" id="412755"/>
    <lineage>
        <taxon>unclassified sequences</taxon>
        <taxon>metagenomes</taxon>
        <taxon>ecological metagenomes</taxon>
    </lineage>
</organism>
<dbReference type="EMBL" id="BARV01015659">
    <property type="protein sequence ID" value="GAI32132.1"/>
    <property type="molecule type" value="Genomic_DNA"/>
</dbReference>
<name>X1MKG9_9ZZZZ</name>
<feature type="non-terminal residue" evidence="1">
    <location>
        <position position="1"/>
    </location>
</feature>
<proteinExistence type="predicted"/>
<accession>X1MKG9</accession>
<evidence type="ECO:0000313" key="1">
    <source>
        <dbReference type="EMBL" id="GAI32132.1"/>
    </source>
</evidence>
<feature type="non-terminal residue" evidence="1">
    <location>
        <position position="292"/>
    </location>
</feature>
<protein>
    <recommendedName>
        <fullName evidence="2">ParB/Sulfiredoxin domain-containing protein</fullName>
    </recommendedName>
</protein>
<reference evidence="1" key="1">
    <citation type="journal article" date="2014" name="Front. Microbiol.">
        <title>High frequency of phylogenetically diverse reductive dehalogenase-homologous genes in deep subseafloor sedimentary metagenomes.</title>
        <authorList>
            <person name="Kawai M."/>
            <person name="Futagami T."/>
            <person name="Toyoda A."/>
            <person name="Takaki Y."/>
            <person name="Nishi S."/>
            <person name="Hori S."/>
            <person name="Arai W."/>
            <person name="Tsubouchi T."/>
            <person name="Morono Y."/>
            <person name="Uchiyama I."/>
            <person name="Ito T."/>
            <person name="Fujiyama A."/>
            <person name="Inagaki F."/>
            <person name="Takami H."/>
        </authorList>
    </citation>
    <scope>NUCLEOTIDE SEQUENCE</scope>
    <source>
        <strain evidence="1">Expedition CK06-06</strain>
    </source>
</reference>
<sequence>DGYPQDLPNFAPVHASKDPRKLNCHKAKGRKTPYEYREELRIKSKLEEISGLKDLCPGAIQSVYSILKEKKSITINGDTLPLYNQKIGNSDNFYFYHEIDTKFIEDDNKIQLRPLEPKILPMIFHLKQSVQLLPSLGRLDPDSKTIKIFDGQHKAVAQIIGNNRKKIPCLVFINPDVDKMRIVVYLAHSDFLQQRYKKSHIDAKLAEIYKQRIEAFRKRVGDPNARYSETDILTGESKANIRKFLLASIISEIQLERSYIRDYAAQSRAEQKRHPILWQSIERTIIKFCNLE</sequence>